<dbReference type="InterPro" id="IPR023393">
    <property type="entry name" value="START-like_dom_sf"/>
</dbReference>
<protein>
    <recommendedName>
        <fullName evidence="3">Polyketide cyclase / dehydrase and lipid transport</fullName>
    </recommendedName>
</protein>
<dbReference type="InterPro" id="IPR019587">
    <property type="entry name" value="Polyketide_cyclase/dehydratase"/>
</dbReference>
<dbReference type="Proteomes" id="UP000249419">
    <property type="component" value="Unassembled WGS sequence"/>
</dbReference>
<evidence type="ECO:0008006" key="3">
    <source>
        <dbReference type="Google" id="ProtNLM"/>
    </source>
</evidence>
<name>A0A328NK35_9ACTN</name>
<dbReference type="EMBL" id="PYAG01000033">
    <property type="protein sequence ID" value="RAO29565.1"/>
    <property type="molecule type" value="Genomic_DNA"/>
</dbReference>
<sequence length="85" mass="9632">MRQLRESAALTGFTNVLSRLAAGVRGEFNFNPDGDGTLIRWTYEFKPLPGRRLILAGPFAPLWRRYMAAALRRCVQVAEAQQPRL</sequence>
<organism evidence="1 2">
    <name type="scientific">Micromonospora saelicesensis</name>
    <dbReference type="NCBI Taxonomy" id="285676"/>
    <lineage>
        <taxon>Bacteria</taxon>
        <taxon>Bacillati</taxon>
        <taxon>Actinomycetota</taxon>
        <taxon>Actinomycetes</taxon>
        <taxon>Micromonosporales</taxon>
        <taxon>Micromonosporaceae</taxon>
        <taxon>Micromonospora</taxon>
    </lineage>
</organism>
<reference evidence="1 2" key="1">
    <citation type="submission" date="2018-03" db="EMBL/GenBank/DDBJ databases">
        <title>Defining the species Micromonospora saelicesensis and Micromonospora noduli under the framework of genomics.</title>
        <authorList>
            <person name="Riesco R."/>
            <person name="Trujillo M.E."/>
        </authorList>
    </citation>
    <scope>NUCLEOTIDE SEQUENCE [LARGE SCALE GENOMIC DNA]</scope>
    <source>
        <strain evidence="1 2">PSN13</strain>
    </source>
</reference>
<dbReference type="SUPFAM" id="SSF55961">
    <property type="entry name" value="Bet v1-like"/>
    <property type="match status" value="1"/>
</dbReference>
<gene>
    <name evidence="1" type="ORF">PSN13_04763</name>
</gene>
<evidence type="ECO:0000313" key="2">
    <source>
        <dbReference type="Proteomes" id="UP000249419"/>
    </source>
</evidence>
<proteinExistence type="predicted"/>
<accession>A0A328NK35</accession>
<dbReference type="AlphaFoldDB" id="A0A328NK35"/>
<dbReference type="Pfam" id="PF10604">
    <property type="entry name" value="Polyketide_cyc2"/>
    <property type="match status" value="1"/>
</dbReference>
<comment type="caution">
    <text evidence="1">The sequence shown here is derived from an EMBL/GenBank/DDBJ whole genome shotgun (WGS) entry which is preliminary data.</text>
</comment>
<dbReference type="Gene3D" id="3.30.530.20">
    <property type="match status" value="1"/>
</dbReference>
<evidence type="ECO:0000313" key="1">
    <source>
        <dbReference type="EMBL" id="RAO29565.1"/>
    </source>
</evidence>